<dbReference type="KEGG" id="echu:RQP59_13520"/>
<dbReference type="SMART" id="SM00829">
    <property type="entry name" value="PKS_ER"/>
    <property type="match status" value="1"/>
</dbReference>
<dbReference type="RefSeq" id="WP_265193933.1">
    <property type="nucleotide sequence ID" value="NZ_CP135253.1"/>
</dbReference>
<dbReference type="Gene3D" id="3.40.50.720">
    <property type="entry name" value="NAD(P)-binding Rossmann-like Domain"/>
    <property type="match status" value="1"/>
</dbReference>
<dbReference type="GO" id="GO:0008106">
    <property type="term" value="F:alcohol dehydrogenase (NADP+) activity"/>
    <property type="evidence" value="ECO:0007669"/>
    <property type="project" value="UniProtKB-ARBA"/>
</dbReference>
<comment type="similarity">
    <text evidence="5">Belongs to the zinc-containing alcohol dehydrogenase family.</text>
</comment>
<dbReference type="EMBL" id="JBHGSI010000001">
    <property type="protein sequence ID" value="MFB4717692.1"/>
    <property type="molecule type" value="Genomic_DNA"/>
</dbReference>
<dbReference type="InterPro" id="IPR006311">
    <property type="entry name" value="TAT_signal"/>
</dbReference>
<dbReference type="PROSITE" id="PS00059">
    <property type="entry name" value="ADH_ZINC"/>
    <property type="match status" value="1"/>
</dbReference>
<dbReference type="FunFam" id="3.40.50.720:FF:000022">
    <property type="entry name" value="Cinnamyl alcohol dehydrogenase"/>
    <property type="match status" value="1"/>
</dbReference>
<evidence type="ECO:0000313" key="8">
    <source>
        <dbReference type="EMBL" id="WNS36119.1"/>
    </source>
</evidence>
<keyword evidence="9" id="KW-1185">Reference proteome</keyword>
<dbReference type="InterPro" id="IPR011032">
    <property type="entry name" value="GroES-like_sf"/>
</dbReference>
<evidence type="ECO:0000256" key="2">
    <source>
        <dbReference type="ARBA" id="ARBA00022723"/>
    </source>
</evidence>
<accession>A0AA96M159</accession>
<dbReference type="CDD" id="cd05283">
    <property type="entry name" value="CAD1"/>
    <property type="match status" value="1"/>
</dbReference>
<name>A0AA96M159_9ENTR</name>
<dbReference type="SUPFAM" id="SSF50129">
    <property type="entry name" value="GroES-like"/>
    <property type="match status" value="1"/>
</dbReference>
<keyword evidence="3 5" id="KW-0862">Zinc</keyword>
<dbReference type="InterPro" id="IPR047109">
    <property type="entry name" value="CAD-like"/>
</dbReference>
<evidence type="ECO:0000259" key="6">
    <source>
        <dbReference type="SMART" id="SM00829"/>
    </source>
</evidence>
<dbReference type="SUPFAM" id="SSF51735">
    <property type="entry name" value="NAD(P)-binding Rossmann-fold domains"/>
    <property type="match status" value="1"/>
</dbReference>
<dbReference type="InterPro" id="IPR036291">
    <property type="entry name" value="NAD(P)-bd_dom_sf"/>
</dbReference>
<reference evidence="7 9" key="2">
    <citation type="submission" date="2024-09" db="EMBL/GenBank/DDBJ databases">
        <title>Molecular characterization of Carbapenemase-producing Enterobacter cloacae Complex from Infections in Argentina.</title>
        <authorList>
            <person name="De Mendieta J.M."/>
            <person name="Gomez S."/>
        </authorList>
    </citation>
    <scope>NUCLEOTIDE SEQUENCE [LARGE SCALE GENOMIC DNA]</scope>
    <source>
        <strain evidence="7 9">M23267</strain>
    </source>
</reference>
<dbReference type="InterPro" id="IPR013154">
    <property type="entry name" value="ADH-like_N"/>
</dbReference>
<dbReference type="PANTHER" id="PTHR42683">
    <property type="entry name" value="ALDEHYDE REDUCTASE"/>
    <property type="match status" value="1"/>
</dbReference>
<proteinExistence type="inferred from homology"/>
<reference evidence="8" key="1">
    <citation type="submission" date="2023-09" db="EMBL/GenBank/DDBJ databases">
        <title>Coexistence of blaNDM-1 and blaKPC-2 in Enterobacter chuandaensis.</title>
        <authorList>
            <person name="Chen R."/>
        </authorList>
    </citation>
    <scope>NUCLEOTIDE SEQUENCE</scope>
    <source>
        <strain evidence="8">FAHZZU5885</strain>
    </source>
</reference>
<dbReference type="EC" id="1.1.-.-" evidence="8"/>
<feature type="domain" description="Enoyl reductase (ER)" evidence="6">
    <location>
        <begin position="65"/>
        <end position="401"/>
    </location>
</feature>
<dbReference type="InterPro" id="IPR020843">
    <property type="entry name" value="ER"/>
</dbReference>
<evidence type="ECO:0000313" key="9">
    <source>
        <dbReference type="Proteomes" id="UP001577381"/>
    </source>
</evidence>
<dbReference type="AlphaFoldDB" id="A0AA96M159"/>
<evidence type="ECO:0000256" key="1">
    <source>
        <dbReference type="ARBA" id="ARBA00001947"/>
    </source>
</evidence>
<dbReference type="Pfam" id="PF00107">
    <property type="entry name" value="ADH_zinc_N"/>
    <property type="match status" value="1"/>
</dbReference>
<dbReference type="PROSITE" id="PS51318">
    <property type="entry name" value="TAT"/>
    <property type="match status" value="1"/>
</dbReference>
<dbReference type="Pfam" id="PF08240">
    <property type="entry name" value="ADH_N"/>
    <property type="match status" value="1"/>
</dbReference>
<evidence type="ECO:0000256" key="4">
    <source>
        <dbReference type="ARBA" id="ARBA00023002"/>
    </source>
</evidence>
<dbReference type="InterPro" id="IPR013149">
    <property type="entry name" value="ADH-like_C"/>
</dbReference>
<protein>
    <submittedName>
        <fullName evidence="8">NAD(P)-dependent alcohol dehydrogenase</fullName>
        <ecNumber evidence="8">1.1.-.-</ecNumber>
    </submittedName>
</protein>
<dbReference type="InterPro" id="IPR002328">
    <property type="entry name" value="ADH_Zn_CS"/>
</dbReference>
<dbReference type="PROSITE" id="PS00065">
    <property type="entry name" value="D_2_HYDROXYACID_DH_1"/>
    <property type="match status" value="1"/>
</dbReference>
<organism evidence="8">
    <name type="scientific">Enterobacter chuandaensis</name>
    <dbReference type="NCBI Taxonomy" id="2497875"/>
    <lineage>
        <taxon>Bacteria</taxon>
        <taxon>Pseudomonadati</taxon>
        <taxon>Pseudomonadota</taxon>
        <taxon>Gammaproteobacteria</taxon>
        <taxon>Enterobacterales</taxon>
        <taxon>Enterobacteriaceae</taxon>
        <taxon>Enterobacter</taxon>
        <taxon>Enterobacter cloacae complex</taxon>
    </lineage>
</organism>
<sequence>MMCGKCEDNSHPDVPASPTRRKVLMAGAGLAAASTLAVMPGKVQAQESAAQAGNGPWRVRAWGNRDPEGPFVPLEIPRRALRPNDVLIDIMYCAICHSDIHIARQEWGPPYPATNYPCVPGHEIIGRVAAIGSAVTKFRPGDIAGAGAMIDSCGECESCVNDLEQYCLKGWTLNFNSPDKISGGYNYGGFSQRVVIPERFTVRIPPGMNLAAAAPLMCAGITTFSPLEHWSVEAGQRVGVIGMGGLGHLAVKLAVARRADVTVFTTTPGKVTDAKKMGAREAVVWNDPDALKPYANQFDFLISTVPTSVPTHPITNMLRLDGTYVIVGAREPIEDVRGSGLWLQRRQVSASLMGGMAETQEFIDFCARRNIVADIELIKPDQIDRAFERIKAKDIRYRFVVDFT</sequence>
<dbReference type="GO" id="GO:0008270">
    <property type="term" value="F:zinc ion binding"/>
    <property type="evidence" value="ECO:0007669"/>
    <property type="project" value="InterPro"/>
</dbReference>
<comment type="cofactor">
    <cofactor evidence="1 5">
        <name>Zn(2+)</name>
        <dbReference type="ChEBI" id="CHEBI:29105"/>
    </cofactor>
</comment>
<dbReference type="EMBL" id="CP135253">
    <property type="protein sequence ID" value="WNS36119.1"/>
    <property type="molecule type" value="Genomic_DNA"/>
</dbReference>
<gene>
    <name evidence="7" type="ORF">ACE3KR_02180</name>
    <name evidence="8" type="ORF">RQP59_13520</name>
</gene>
<evidence type="ECO:0000313" key="7">
    <source>
        <dbReference type="EMBL" id="MFB4717692.1"/>
    </source>
</evidence>
<evidence type="ECO:0000256" key="3">
    <source>
        <dbReference type="ARBA" id="ARBA00022833"/>
    </source>
</evidence>
<dbReference type="Proteomes" id="UP001577381">
    <property type="component" value="Unassembled WGS sequence"/>
</dbReference>
<evidence type="ECO:0000256" key="5">
    <source>
        <dbReference type="RuleBase" id="RU361277"/>
    </source>
</evidence>
<dbReference type="Gene3D" id="3.90.180.10">
    <property type="entry name" value="Medium-chain alcohol dehydrogenases, catalytic domain"/>
    <property type="match status" value="1"/>
</dbReference>
<keyword evidence="4 8" id="KW-0560">Oxidoreductase</keyword>
<keyword evidence="2 5" id="KW-0479">Metal-binding</keyword>
<dbReference type="InterPro" id="IPR029752">
    <property type="entry name" value="D-isomer_DH_CS1"/>
</dbReference>